<evidence type="ECO:0000313" key="3">
    <source>
        <dbReference type="Proteomes" id="UP000436088"/>
    </source>
</evidence>
<evidence type="ECO:0000313" key="2">
    <source>
        <dbReference type="EMBL" id="KAE8720831.1"/>
    </source>
</evidence>
<feature type="compositionally biased region" description="Low complexity" evidence="1">
    <location>
        <begin position="354"/>
        <end position="365"/>
    </location>
</feature>
<keyword evidence="3" id="KW-1185">Reference proteome</keyword>
<proteinExistence type="predicted"/>
<feature type="region of interest" description="Disordered" evidence="1">
    <location>
        <begin position="384"/>
        <end position="462"/>
    </location>
</feature>
<feature type="region of interest" description="Disordered" evidence="1">
    <location>
        <begin position="619"/>
        <end position="655"/>
    </location>
</feature>
<gene>
    <name evidence="2" type="ORF">F3Y22_tig00018093pilonHSYRG00059</name>
</gene>
<feature type="region of interest" description="Disordered" evidence="1">
    <location>
        <begin position="523"/>
        <end position="545"/>
    </location>
</feature>
<reference evidence="2" key="1">
    <citation type="submission" date="2019-09" db="EMBL/GenBank/DDBJ databases">
        <title>Draft genome information of white flower Hibiscus syriacus.</title>
        <authorList>
            <person name="Kim Y.-M."/>
        </authorList>
    </citation>
    <scope>NUCLEOTIDE SEQUENCE [LARGE SCALE GENOMIC DNA]</scope>
    <source>
        <strain evidence="2">YM2019G1</strain>
    </source>
</reference>
<dbReference type="PANTHER" id="PTHR11208:SF98">
    <property type="entry name" value="RNA-BINDING KH DOMAIN-CONTAINING PROTEIN"/>
    <property type="match status" value="1"/>
</dbReference>
<dbReference type="InterPro" id="IPR036612">
    <property type="entry name" value="KH_dom_type_1_sf"/>
</dbReference>
<feature type="compositionally biased region" description="Low complexity" evidence="1">
    <location>
        <begin position="533"/>
        <end position="544"/>
    </location>
</feature>
<dbReference type="Proteomes" id="UP000436088">
    <property type="component" value="Unassembled WGS sequence"/>
</dbReference>
<sequence length="843" mass="89046">MTTEVDQTPAVGPHVPNMSATTTSSTASTTVPKVSRFAANTGFVIPKNKLSGSLVPIFQGGKKPRGDATANNVDQIQTKTKWSPDLTQDAAVRRGRAIAYQQTRVDQITQQLKLGNLDVGETEDSPVGAKNMVKNTYGRQLESEEVELLEIERREAIGEILKLNPSYKAPADFKPLLKEETVPIPVKEYPGCNFVALIFGPGSGTKKRLEKDTGATVQVYAIKANTGEKVEISTPHGIESLDAYDELFVRVSADSFEKVDGAVALIELLVSSISGNLGTGSMPAISGNDVNALSRTFDTAVSCATDSALNHRVPQLTPASPQGQFQYHNSWFPTSPMPPNLSAPILNSSIPTQSSPLNPSSLLGPRPAPAAGFNSIIQDSSLVSSSSQLPRQVLPQPYTPPMQPLGHTGPPQNFLVPNQNLPSAQPSNLSSLPLRGSHPQALGPLPGTRPLMPAGSSSGWSGTSAPLGLSNVAQLAPPAVFSQVPHPIVPRPVASDSSAIPNMLSTFSPGQFGPRLTCGPVNHPSLPFPPGPSLGSSPALSSGLRPTAVSVPRSVTPPMQSSLPVISMAPTLNPSPKPAMLPRPINSQAPPMLLSPSMPRGPSGSIPGNMPNFSPINQPAPIPARSQHSSSGDFTFQPHQTQGPTYPMVPRPGNQAANLHALAPQPAVQQQAPPFQFGVPNSTPQPPVMQVFPRPQSGNLMGMPQNQQHAMSAPPRPPAFPGTNAAPVPHMGLRNFVPPTRTPNMAGPFPPRPGHSLQHQQHYPVLPPRPGNFAPPNPRFSGDGFLQPTRPTSGHYPGQQVYDPFSPTSVPGASQRQGGGKANARKQENDPEYEDLMASVGVK</sequence>
<feature type="compositionally biased region" description="Low complexity" evidence="1">
    <location>
        <begin position="384"/>
        <end position="396"/>
    </location>
</feature>
<feature type="compositionally biased region" description="Polar residues" evidence="1">
    <location>
        <begin position="806"/>
        <end position="816"/>
    </location>
</feature>
<dbReference type="SUPFAM" id="SSF54791">
    <property type="entry name" value="Eukaryotic type KH-domain (KH-domain type I)"/>
    <property type="match status" value="1"/>
</dbReference>
<dbReference type="InterPro" id="IPR045071">
    <property type="entry name" value="BBP-like"/>
</dbReference>
<dbReference type="EMBL" id="VEPZ02000678">
    <property type="protein sequence ID" value="KAE8720831.1"/>
    <property type="molecule type" value="Genomic_DNA"/>
</dbReference>
<feature type="compositionally biased region" description="Pro residues" evidence="1">
    <location>
        <begin position="765"/>
        <end position="778"/>
    </location>
</feature>
<feature type="compositionally biased region" description="Polar residues" evidence="1">
    <location>
        <begin position="626"/>
        <end position="644"/>
    </location>
</feature>
<feature type="region of interest" description="Disordered" evidence="1">
    <location>
        <begin position="740"/>
        <end position="843"/>
    </location>
</feature>
<dbReference type="GO" id="GO:0003729">
    <property type="term" value="F:mRNA binding"/>
    <property type="evidence" value="ECO:0007669"/>
    <property type="project" value="TreeGrafter"/>
</dbReference>
<dbReference type="GO" id="GO:0005634">
    <property type="term" value="C:nucleus"/>
    <property type="evidence" value="ECO:0007669"/>
    <property type="project" value="TreeGrafter"/>
</dbReference>
<dbReference type="PANTHER" id="PTHR11208">
    <property type="entry name" value="RNA-BINDING PROTEIN RELATED"/>
    <property type="match status" value="1"/>
</dbReference>
<feature type="region of interest" description="Disordered" evidence="1">
    <location>
        <begin position="1"/>
        <end position="27"/>
    </location>
</feature>
<name>A0A6A3BY14_HIBSY</name>
<feature type="compositionally biased region" description="Polar residues" evidence="1">
    <location>
        <begin position="415"/>
        <end position="431"/>
    </location>
</feature>
<feature type="region of interest" description="Disordered" evidence="1">
    <location>
        <begin position="342"/>
        <end position="366"/>
    </location>
</feature>
<accession>A0A6A3BY14</accession>
<dbReference type="Gene3D" id="3.30.1370.10">
    <property type="entry name" value="K Homology domain, type 1"/>
    <property type="match status" value="1"/>
</dbReference>
<evidence type="ECO:0000256" key="1">
    <source>
        <dbReference type="SAM" id="MobiDB-lite"/>
    </source>
</evidence>
<dbReference type="GO" id="GO:0048024">
    <property type="term" value="P:regulation of mRNA splicing, via spliceosome"/>
    <property type="evidence" value="ECO:0007669"/>
    <property type="project" value="TreeGrafter"/>
</dbReference>
<protein>
    <submittedName>
        <fullName evidence="2">RNA-binding KH domain-containing protein, putative isoform 3</fullName>
    </submittedName>
</protein>
<comment type="caution">
    <text evidence="2">The sequence shown here is derived from an EMBL/GenBank/DDBJ whole genome shotgun (WGS) entry which is preliminary data.</text>
</comment>
<dbReference type="AlphaFoldDB" id="A0A6A3BY14"/>
<organism evidence="2 3">
    <name type="scientific">Hibiscus syriacus</name>
    <name type="common">Rose of Sharon</name>
    <dbReference type="NCBI Taxonomy" id="106335"/>
    <lineage>
        <taxon>Eukaryota</taxon>
        <taxon>Viridiplantae</taxon>
        <taxon>Streptophyta</taxon>
        <taxon>Embryophyta</taxon>
        <taxon>Tracheophyta</taxon>
        <taxon>Spermatophyta</taxon>
        <taxon>Magnoliopsida</taxon>
        <taxon>eudicotyledons</taxon>
        <taxon>Gunneridae</taxon>
        <taxon>Pentapetalae</taxon>
        <taxon>rosids</taxon>
        <taxon>malvids</taxon>
        <taxon>Malvales</taxon>
        <taxon>Malvaceae</taxon>
        <taxon>Malvoideae</taxon>
        <taxon>Hibiscus</taxon>
    </lineage>
</organism>